<dbReference type="Gene3D" id="3.90.1200.10">
    <property type="match status" value="1"/>
</dbReference>
<sequence length="274" mass="32079">MPLSQILQADFWPSDITSYRLLDGLSGCSYCVELAGQRRFLLRLQPHYLLNLGSNRQFEADLLFGLQLLPFVPSVFYQDEHFLVQHWTEGESPTVWSEPHLLRLADCLQQLHHFSVLHSTEISPLPQIDLIQRIFSLLQQLPSEQHGCWLMKLDQMKPFVESDIQVIGHHDLHLNNLIVQSDGELKLLDWEYAAWSEPALEIAFMLANNPLTEAQQRYFLHHYLKNNKLLEKERLFKQSVALYLPWVTLLNRLWLCVRQHLSSVHGLQQNQKEI</sequence>
<dbReference type="PANTHER" id="PTHR40086:SF1">
    <property type="entry name" value="CELL CYCLE REGULATOR CCRZ"/>
    <property type="match status" value="1"/>
</dbReference>
<dbReference type="InterPro" id="IPR002575">
    <property type="entry name" value="Aminoglycoside_PTrfase"/>
</dbReference>
<evidence type="ECO:0000313" key="3">
    <source>
        <dbReference type="Proteomes" id="UP000030380"/>
    </source>
</evidence>
<dbReference type="AlphaFoldDB" id="A0A0A3APV6"/>
<organism evidence="2 3">
    <name type="scientific">Chelonobacter oris</name>
    <dbReference type="NCBI Taxonomy" id="505317"/>
    <lineage>
        <taxon>Bacteria</taxon>
        <taxon>Pseudomonadati</taxon>
        <taxon>Pseudomonadota</taxon>
        <taxon>Gammaproteobacteria</taxon>
        <taxon>Pasteurellales</taxon>
        <taxon>Pasteurellaceae</taxon>
        <taxon>Chelonobacter</taxon>
    </lineage>
</organism>
<dbReference type="OrthoDB" id="179763at2"/>
<dbReference type="RefSeq" id="WP_034616686.1">
    <property type="nucleotide sequence ID" value="NZ_JSUM01000014.1"/>
</dbReference>
<accession>A0A0A3APV6</accession>
<dbReference type="Proteomes" id="UP000030380">
    <property type="component" value="Unassembled WGS sequence"/>
</dbReference>
<dbReference type="SUPFAM" id="SSF56112">
    <property type="entry name" value="Protein kinase-like (PK-like)"/>
    <property type="match status" value="1"/>
</dbReference>
<dbReference type="PANTHER" id="PTHR40086">
    <property type="entry name" value="PHOSPHOTRANSFERASE YTMP-RELATED"/>
    <property type="match status" value="1"/>
</dbReference>
<evidence type="ECO:0000259" key="1">
    <source>
        <dbReference type="Pfam" id="PF01636"/>
    </source>
</evidence>
<dbReference type="InterPro" id="IPR052077">
    <property type="entry name" value="CcrZ_PhaseVar_Mediator"/>
</dbReference>
<evidence type="ECO:0000313" key="2">
    <source>
        <dbReference type="EMBL" id="KGQ69792.1"/>
    </source>
</evidence>
<keyword evidence="3" id="KW-1185">Reference proteome</keyword>
<proteinExistence type="predicted"/>
<name>A0A0A3APV6_9PAST</name>
<dbReference type="EMBL" id="JSUM01000014">
    <property type="protein sequence ID" value="KGQ69792.1"/>
    <property type="molecule type" value="Genomic_DNA"/>
</dbReference>
<gene>
    <name evidence="2" type="ORF">OA57_09140</name>
</gene>
<feature type="domain" description="Aminoglycoside phosphotransferase" evidence="1">
    <location>
        <begin position="24"/>
        <end position="228"/>
    </location>
</feature>
<reference evidence="2 3" key="1">
    <citation type="submission" date="2014-11" db="EMBL/GenBank/DDBJ databases">
        <title>Draft genome sequence of Chelonobacter oris 1662T, associated with respiratory disease in Hermann's Tortoises.</title>
        <authorList>
            <person name="Kudirkiene E."/>
            <person name="Hansen M.J."/>
            <person name="Bojesen A.M."/>
        </authorList>
    </citation>
    <scope>NUCLEOTIDE SEQUENCE [LARGE SCALE GENOMIC DNA]</scope>
    <source>
        <strain evidence="2 3">1662</strain>
    </source>
</reference>
<protein>
    <recommendedName>
        <fullName evidence="1">Aminoglycoside phosphotransferase domain-containing protein</fullName>
    </recommendedName>
</protein>
<dbReference type="Pfam" id="PF01636">
    <property type="entry name" value="APH"/>
    <property type="match status" value="1"/>
</dbReference>
<dbReference type="InterPro" id="IPR011009">
    <property type="entry name" value="Kinase-like_dom_sf"/>
</dbReference>
<dbReference type="STRING" id="505317.OA57_09140"/>
<comment type="caution">
    <text evidence="2">The sequence shown here is derived from an EMBL/GenBank/DDBJ whole genome shotgun (WGS) entry which is preliminary data.</text>
</comment>